<gene>
    <name evidence="1" type="ORF">ACHAXA_006229</name>
</gene>
<protein>
    <submittedName>
        <fullName evidence="1">Uncharacterized protein</fullName>
    </submittedName>
</protein>
<proteinExistence type="predicted"/>
<name>A0ABD3SER7_9STRA</name>
<reference evidence="1 2" key="1">
    <citation type="submission" date="2024-10" db="EMBL/GenBank/DDBJ databases">
        <title>Updated reference genomes for cyclostephanoid diatoms.</title>
        <authorList>
            <person name="Roberts W.R."/>
            <person name="Alverson A.J."/>
        </authorList>
    </citation>
    <scope>NUCLEOTIDE SEQUENCE [LARGE SCALE GENOMIC DNA]</scope>
    <source>
        <strain evidence="1 2">AJA228-03</strain>
    </source>
</reference>
<accession>A0ABD3SER7</accession>
<comment type="caution">
    <text evidence="1">The sequence shown here is derived from an EMBL/GenBank/DDBJ whole genome shotgun (WGS) entry which is preliminary data.</text>
</comment>
<sequence length="363" mass="41888">MEVLSLYRRKRQTPSAESPLLLKRVRILFATSCAALIVTNIARYCRGFGGGGGSRPENAPFVAIVACTKSGNDEPAKFMEQKLLASIYKTITQRERARYRVELILGYDHDDEFWRRDINHRLSPKNSAGLDIYEELEPIPVNYVSIRKDPTGDRPNRIPFNELCQAALDYGATYIVRINDDSEFVTTGWITAATNALKSFSPPFVGVVGPTCKQGNQKIMTHDMVHAPTHISIFDTYYPEEFDNYYVDDWISHVYGKERTRQLKDWEVEHHYQVFWQWSVSQRYKPTYKQDELLDNLVMEGAKKLERFLSEIERLNTNGMLSDGYNMIRRAKHQILGTTAIERVDGPMRQKHLSMMEKLSSEV</sequence>
<organism evidence="1 2">
    <name type="scientific">Cyclostephanos tholiformis</name>
    <dbReference type="NCBI Taxonomy" id="382380"/>
    <lineage>
        <taxon>Eukaryota</taxon>
        <taxon>Sar</taxon>
        <taxon>Stramenopiles</taxon>
        <taxon>Ochrophyta</taxon>
        <taxon>Bacillariophyta</taxon>
        <taxon>Coscinodiscophyceae</taxon>
        <taxon>Thalassiosirophycidae</taxon>
        <taxon>Stephanodiscales</taxon>
        <taxon>Stephanodiscaceae</taxon>
        <taxon>Cyclostephanos</taxon>
    </lineage>
</organism>
<dbReference type="AlphaFoldDB" id="A0ABD3SER7"/>
<evidence type="ECO:0000313" key="2">
    <source>
        <dbReference type="Proteomes" id="UP001530377"/>
    </source>
</evidence>
<dbReference type="EMBL" id="JALLPB020000052">
    <property type="protein sequence ID" value="KAL3822865.1"/>
    <property type="molecule type" value="Genomic_DNA"/>
</dbReference>
<evidence type="ECO:0000313" key="1">
    <source>
        <dbReference type="EMBL" id="KAL3822865.1"/>
    </source>
</evidence>
<keyword evidence="2" id="KW-1185">Reference proteome</keyword>
<dbReference type="Proteomes" id="UP001530377">
    <property type="component" value="Unassembled WGS sequence"/>
</dbReference>